<organism evidence="2 3">
    <name type="scientific">Smittium angustum</name>
    <dbReference type="NCBI Taxonomy" id="133377"/>
    <lineage>
        <taxon>Eukaryota</taxon>
        <taxon>Fungi</taxon>
        <taxon>Fungi incertae sedis</taxon>
        <taxon>Zoopagomycota</taxon>
        <taxon>Kickxellomycotina</taxon>
        <taxon>Harpellomycetes</taxon>
        <taxon>Harpellales</taxon>
        <taxon>Legeriomycetaceae</taxon>
        <taxon>Smittium</taxon>
    </lineage>
</organism>
<evidence type="ECO:0000313" key="2">
    <source>
        <dbReference type="EMBL" id="PVZ96504.1"/>
    </source>
</evidence>
<reference evidence="2 3" key="1">
    <citation type="journal article" date="2018" name="MBio">
        <title>Comparative Genomics Reveals the Core Gene Toolbox for the Fungus-Insect Symbiosis.</title>
        <authorList>
            <person name="Wang Y."/>
            <person name="Stata M."/>
            <person name="Wang W."/>
            <person name="Stajich J.E."/>
            <person name="White M.M."/>
            <person name="Moncalvo J.M."/>
        </authorList>
    </citation>
    <scope>NUCLEOTIDE SEQUENCE [LARGE SCALE GENOMIC DNA]</scope>
    <source>
        <strain evidence="2 3">AUS-126-30</strain>
    </source>
</reference>
<protein>
    <submittedName>
        <fullName evidence="2">Uncharacterized protein</fullName>
    </submittedName>
</protein>
<dbReference type="EMBL" id="MBFU01001271">
    <property type="protein sequence ID" value="PVZ96504.1"/>
    <property type="molecule type" value="Genomic_DNA"/>
</dbReference>
<evidence type="ECO:0000313" key="1">
    <source>
        <dbReference type="EMBL" id="PVZ96498.1"/>
    </source>
</evidence>
<name>A0A2U1IUL4_SMIAN</name>
<gene>
    <name evidence="1" type="ORF">BB558_007591</name>
    <name evidence="2" type="ORF">BB558_007612</name>
</gene>
<keyword evidence="3" id="KW-1185">Reference proteome</keyword>
<evidence type="ECO:0000313" key="3">
    <source>
        <dbReference type="Proteomes" id="UP000245591"/>
    </source>
</evidence>
<sequence length="122" mass="12489">MYHYSIDNIIKLGPDDKNITLKAKVILNEETGTVIAQGVSNLGTNVGLGVCVSGLSASAAKVLGKSSIPPFQKLGLVVMSGALGGAIHTATTVGDPNIKTSGINNLGSLPKNTNSLFLMNPN</sequence>
<comment type="caution">
    <text evidence="2">The sequence shown here is derived from an EMBL/GenBank/DDBJ whole genome shotgun (WGS) entry which is preliminary data.</text>
</comment>
<proteinExistence type="predicted"/>
<accession>A0A2U1IUL4</accession>
<dbReference type="Proteomes" id="UP000245591">
    <property type="component" value="Unassembled WGS sequence"/>
</dbReference>
<dbReference type="AlphaFoldDB" id="A0A2U1IUL4"/>
<dbReference type="EMBL" id="MBFU01001271">
    <property type="protein sequence ID" value="PVZ96498.1"/>
    <property type="molecule type" value="Genomic_DNA"/>
</dbReference>